<dbReference type="GeneID" id="72186417"/>
<gene>
    <name evidence="1" type="ORF">M0R89_14420</name>
</gene>
<dbReference type="Proteomes" id="UP000830729">
    <property type="component" value="Chromosome"/>
</dbReference>
<dbReference type="RefSeq" id="WP_248649780.1">
    <property type="nucleotide sequence ID" value="NZ_CP096659.1"/>
</dbReference>
<evidence type="ECO:0000313" key="1">
    <source>
        <dbReference type="EMBL" id="UPV73728.1"/>
    </source>
</evidence>
<protein>
    <submittedName>
        <fullName evidence="1">Uncharacterized protein</fullName>
    </submittedName>
</protein>
<dbReference type="AlphaFoldDB" id="A0A8U0HS93"/>
<name>A0A8U0HS93_9EURY</name>
<sequence>MAYRREVLFRPNRDKRNDFPQPEEGEFVDVIESTADKLVLLLEVPDEDADLDYGDDE</sequence>
<evidence type="ECO:0000313" key="2">
    <source>
        <dbReference type="Proteomes" id="UP000830729"/>
    </source>
</evidence>
<dbReference type="EMBL" id="CP096659">
    <property type="protein sequence ID" value="UPV73728.1"/>
    <property type="molecule type" value="Genomic_DNA"/>
</dbReference>
<accession>A0A8U0HS93</accession>
<reference evidence="1 2" key="1">
    <citation type="submission" date="2022-04" db="EMBL/GenBank/DDBJ databases">
        <title>Diverse halophilic archaea isolated from saline environments.</title>
        <authorList>
            <person name="Cui H.-L."/>
        </authorList>
    </citation>
    <scope>NUCLEOTIDE SEQUENCE [LARGE SCALE GENOMIC DNA]</scope>
    <source>
        <strain evidence="1 2">XZYJT49</strain>
    </source>
</reference>
<dbReference type="KEGG" id="halx:M0R89_14420"/>
<organism evidence="1 2">
    <name type="scientific">Halorussus limi</name>
    <dbReference type="NCBI Taxonomy" id="2938695"/>
    <lineage>
        <taxon>Archaea</taxon>
        <taxon>Methanobacteriati</taxon>
        <taxon>Methanobacteriota</taxon>
        <taxon>Stenosarchaea group</taxon>
        <taxon>Halobacteria</taxon>
        <taxon>Halobacteriales</taxon>
        <taxon>Haladaptataceae</taxon>
        <taxon>Halorussus</taxon>
    </lineage>
</organism>
<keyword evidence="2" id="KW-1185">Reference proteome</keyword>
<proteinExistence type="predicted"/>